<reference evidence="1" key="1">
    <citation type="submission" date="2019-08" db="EMBL/GenBank/DDBJ databases">
        <authorList>
            <person name="Kucharzyk K."/>
            <person name="Murdoch R.W."/>
            <person name="Higgins S."/>
            <person name="Loffler F."/>
        </authorList>
    </citation>
    <scope>NUCLEOTIDE SEQUENCE</scope>
</reference>
<organism evidence="1">
    <name type="scientific">bioreactor metagenome</name>
    <dbReference type="NCBI Taxonomy" id="1076179"/>
    <lineage>
        <taxon>unclassified sequences</taxon>
        <taxon>metagenomes</taxon>
        <taxon>ecological metagenomes</taxon>
    </lineage>
</organism>
<accession>A0A645HGE0</accession>
<dbReference type="AlphaFoldDB" id="A0A645HGE0"/>
<gene>
    <name evidence="1" type="ORF">SDC9_184755</name>
</gene>
<sequence length="77" mass="8886">MTCGFDFVWKKYIPVFKKNFSEYEGNSMLRSILLEKPILSALDRFIGDISSSVEYLKILYIPTLVPISNVIAFTFLL</sequence>
<name>A0A645HGE0_9ZZZZ</name>
<dbReference type="EMBL" id="VSSQ01091769">
    <property type="protein sequence ID" value="MPN37239.1"/>
    <property type="molecule type" value="Genomic_DNA"/>
</dbReference>
<proteinExistence type="predicted"/>
<comment type="caution">
    <text evidence="1">The sequence shown here is derived from an EMBL/GenBank/DDBJ whole genome shotgun (WGS) entry which is preliminary data.</text>
</comment>
<protein>
    <submittedName>
        <fullName evidence="1">Uncharacterized protein</fullName>
    </submittedName>
</protein>
<evidence type="ECO:0000313" key="1">
    <source>
        <dbReference type="EMBL" id="MPN37239.1"/>
    </source>
</evidence>